<evidence type="ECO:0000313" key="2">
    <source>
        <dbReference type="EMBL" id="KAF1948223.1"/>
    </source>
</evidence>
<evidence type="ECO:0000313" key="3">
    <source>
        <dbReference type="Proteomes" id="UP000800035"/>
    </source>
</evidence>
<dbReference type="OrthoDB" id="2687876at2759"/>
<accession>A0A6A5T6F9</accession>
<proteinExistence type="predicted"/>
<reference evidence="2" key="1">
    <citation type="journal article" date="2020" name="Stud. Mycol.">
        <title>101 Dothideomycetes genomes: a test case for predicting lifestyles and emergence of pathogens.</title>
        <authorList>
            <person name="Haridas S."/>
            <person name="Albert R."/>
            <person name="Binder M."/>
            <person name="Bloem J."/>
            <person name="Labutti K."/>
            <person name="Salamov A."/>
            <person name="Andreopoulos B."/>
            <person name="Baker S."/>
            <person name="Barry K."/>
            <person name="Bills G."/>
            <person name="Bluhm B."/>
            <person name="Cannon C."/>
            <person name="Castanera R."/>
            <person name="Culley D."/>
            <person name="Daum C."/>
            <person name="Ezra D."/>
            <person name="Gonzalez J."/>
            <person name="Henrissat B."/>
            <person name="Kuo A."/>
            <person name="Liang C."/>
            <person name="Lipzen A."/>
            <person name="Lutzoni F."/>
            <person name="Magnuson J."/>
            <person name="Mondo S."/>
            <person name="Nolan M."/>
            <person name="Ohm R."/>
            <person name="Pangilinan J."/>
            <person name="Park H.-J."/>
            <person name="Ramirez L."/>
            <person name="Alfaro M."/>
            <person name="Sun H."/>
            <person name="Tritt A."/>
            <person name="Yoshinaga Y."/>
            <person name="Zwiers L.-H."/>
            <person name="Turgeon B."/>
            <person name="Goodwin S."/>
            <person name="Spatafora J."/>
            <person name="Crous P."/>
            <person name="Grigoriev I."/>
        </authorList>
    </citation>
    <scope>NUCLEOTIDE SEQUENCE</scope>
    <source>
        <strain evidence="2">CBS 675.92</strain>
    </source>
</reference>
<name>A0A6A5T6F9_9PLEO</name>
<dbReference type="EMBL" id="ML977069">
    <property type="protein sequence ID" value="KAF1948223.1"/>
    <property type="molecule type" value="Genomic_DNA"/>
</dbReference>
<organism evidence="2 3">
    <name type="scientific">Byssothecium circinans</name>
    <dbReference type="NCBI Taxonomy" id="147558"/>
    <lineage>
        <taxon>Eukaryota</taxon>
        <taxon>Fungi</taxon>
        <taxon>Dikarya</taxon>
        <taxon>Ascomycota</taxon>
        <taxon>Pezizomycotina</taxon>
        <taxon>Dothideomycetes</taxon>
        <taxon>Pleosporomycetidae</taxon>
        <taxon>Pleosporales</taxon>
        <taxon>Massarineae</taxon>
        <taxon>Massarinaceae</taxon>
        <taxon>Byssothecium</taxon>
    </lineage>
</organism>
<evidence type="ECO:0000256" key="1">
    <source>
        <dbReference type="SAM" id="MobiDB-lite"/>
    </source>
</evidence>
<gene>
    <name evidence="2" type="ORF">CC80DRAFT_586169</name>
</gene>
<keyword evidence="3" id="KW-1185">Reference proteome</keyword>
<protein>
    <submittedName>
        <fullName evidence="2">Uncharacterized protein</fullName>
    </submittedName>
</protein>
<dbReference type="Proteomes" id="UP000800035">
    <property type="component" value="Unassembled WGS sequence"/>
</dbReference>
<dbReference type="AlphaFoldDB" id="A0A6A5T6F9"/>
<feature type="region of interest" description="Disordered" evidence="1">
    <location>
        <begin position="52"/>
        <end position="82"/>
    </location>
</feature>
<sequence length="152" mass="17687">MKSIPGIYSPNERRIRGRLRLVDFESAQQAGIKFHGSTIAMQRYATDQAAQRQQRFEERASQAISGGHHRTPRRRSDDPFDGHSGNAVRFMAVVQTPAFNRSTRELLSGSYCIRCKRSHHQRPWHFRRRFTVTSFLVHLRECGLIRDGKHWA</sequence>
<feature type="non-terminal residue" evidence="2">
    <location>
        <position position="152"/>
    </location>
</feature>